<dbReference type="SMART" id="SM00490">
    <property type="entry name" value="HELICc"/>
    <property type="match status" value="1"/>
</dbReference>
<dbReference type="GO" id="GO:0003724">
    <property type="term" value="F:RNA helicase activity"/>
    <property type="evidence" value="ECO:0007669"/>
    <property type="project" value="UniProtKB-UniRule"/>
</dbReference>
<accession>L0E1W5</accession>
<comment type="similarity">
    <text evidence="7">Belongs to the DEAD box helicase family. RhlB subfamily.</text>
</comment>
<dbReference type="InterPro" id="IPR014014">
    <property type="entry name" value="RNA_helicase_DEAD_Q_motif"/>
</dbReference>
<dbReference type="PATRIC" id="fig|1255043.3.peg.3639"/>
<dbReference type="InterPro" id="IPR011545">
    <property type="entry name" value="DEAD/DEAH_box_helicase_dom"/>
</dbReference>
<keyword evidence="2 7" id="KW-0547">Nucleotide-binding</keyword>
<comment type="subcellular location">
    <subcellularLocation>
        <location evidence="7">Cytoplasm</location>
    </subcellularLocation>
</comment>
<evidence type="ECO:0000256" key="5">
    <source>
        <dbReference type="ARBA" id="ARBA00022840"/>
    </source>
</evidence>
<evidence type="ECO:0000256" key="3">
    <source>
        <dbReference type="ARBA" id="ARBA00022801"/>
    </source>
</evidence>
<name>L0E1W5_THIND</name>
<evidence type="ECO:0000256" key="4">
    <source>
        <dbReference type="ARBA" id="ARBA00022806"/>
    </source>
</evidence>
<dbReference type="InterPro" id="IPR001650">
    <property type="entry name" value="Helicase_C-like"/>
</dbReference>
<keyword evidence="3 7" id="KW-0378">Hydrolase</keyword>
<keyword evidence="1 7" id="KW-0963">Cytoplasm</keyword>
<evidence type="ECO:0000256" key="9">
    <source>
        <dbReference type="SAM" id="MobiDB-lite"/>
    </source>
</evidence>
<protein>
    <recommendedName>
        <fullName evidence="7">ATP-dependent RNA helicase RhlB</fullName>
        <ecNumber evidence="7">3.6.4.13</ecNumber>
    </recommendedName>
</protein>
<feature type="short sequence motif" description="Q motif" evidence="8">
    <location>
        <begin position="23"/>
        <end position="51"/>
    </location>
</feature>
<dbReference type="Proteomes" id="UP000010809">
    <property type="component" value="Chromosome"/>
</dbReference>
<dbReference type="GO" id="GO:0016887">
    <property type="term" value="F:ATP hydrolysis activity"/>
    <property type="evidence" value="ECO:0007669"/>
    <property type="project" value="RHEA"/>
</dbReference>
<evidence type="ECO:0000313" key="14">
    <source>
        <dbReference type="Proteomes" id="UP000010809"/>
    </source>
</evidence>
<feature type="domain" description="Helicase ATP-binding" evidence="10">
    <location>
        <begin position="54"/>
        <end position="233"/>
    </location>
</feature>
<dbReference type="PROSITE" id="PS51192">
    <property type="entry name" value="HELICASE_ATP_BIND_1"/>
    <property type="match status" value="1"/>
</dbReference>
<dbReference type="PANTHER" id="PTHR47959:SF10">
    <property type="entry name" value="ATP-DEPENDENT RNA HELICASE RHLB"/>
    <property type="match status" value="1"/>
</dbReference>
<comment type="function">
    <text evidence="7">DEAD-box RNA helicase involved in RNA degradation. Has RNA-dependent ATPase activity and unwinds double-stranded RNA.</text>
</comment>
<dbReference type="InterPro" id="IPR050079">
    <property type="entry name" value="DEAD_box_RNA_helicase"/>
</dbReference>
<evidence type="ECO:0000256" key="8">
    <source>
        <dbReference type="PROSITE-ProRule" id="PRU00552"/>
    </source>
</evidence>
<evidence type="ECO:0000256" key="6">
    <source>
        <dbReference type="ARBA" id="ARBA00022884"/>
    </source>
</evidence>
<dbReference type="PROSITE" id="PS00039">
    <property type="entry name" value="DEAD_ATP_HELICASE"/>
    <property type="match status" value="1"/>
</dbReference>
<feature type="domain" description="Helicase C-terminal" evidence="11">
    <location>
        <begin position="244"/>
        <end position="404"/>
    </location>
</feature>
<dbReference type="Pfam" id="PF00270">
    <property type="entry name" value="DEAD"/>
    <property type="match status" value="1"/>
</dbReference>
<dbReference type="HAMAP" id="MF_00661">
    <property type="entry name" value="DEAD_helicase_RhlB"/>
    <property type="match status" value="1"/>
</dbReference>
<evidence type="ECO:0000259" key="12">
    <source>
        <dbReference type="PROSITE" id="PS51195"/>
    </source>
</evidence>
<sequence length="457" mass="50918">MNSSEPAVSAPGKSMTDTTPERSRCADLDLPEAVLQGIRKAGFEYCTPIQALTLPIALAGHDVAGQAQTGTGKTAAFLLAAFNRLLRHPPPPDRRRDDVRMLVLAPTRELAIQIHKDALLLGAHTDLKFALAYGGTGYEQQREQLQAGADVLIGTPGRIIDYHKQRVFGLKRTEVVVLDEADRMFDLGFIKDIRYLLRRCSPPTQRQSMLFSATLSWRVMELAYEHMNNPEKVQAQAETVTADRIRQVIYYPANEQKIPLLIGLARKLQPERAIVFVNTKHWAERVCDWLNANELKAALLSGDVPQTKRSRLLSQFAEGKYRYLVATDVAARGLHIPDVTHIFNFDLPQAGEDYVHRIGRTARAGAEGDAISFGCEDSAFYLPDIEAYLGRRIPTEMLYPEDLPADLKRPPPRARRKPDERRGRAPRGSAREGGRTPDRGPGRPGGGRRPRRPAPSS</sequence>
<evidence type="ECO:0000256" key="2">
    <source>
        <dbReference type="ARBA" id="ARBA00022741"/>
    </source>
</evidence>
<dbReference type="PANTHER" id="PTHR47959">
    <property type="entry name" value="ATP-DEPENDENT RNA HELICASE RHLE-RELATED"/>
    <property type="match status" value="1"/>
</dbReference>
<evidence type="ECO:0000259" key="11">
    <source>
        <dbReference type="PROSITE" id="PS51194"/>
    </source>
</evidence>
<dbReference type="EMBL" id="CP003989">
    <property type="protein sequence ID" value="AGA35237.1"/>
    <property type="molecule type" value="Genomic_DNA"/>
</dbReference>
<dbReference type="eggNOG" id="COG0513">
    <property type="taxonomic scope" value="Bacteria"/>
</dbReference>
<proteinExistence type="inferred from homology"/>
<dbReference type="Pfam" id="PF00271">
    <property type="entry name" value="Helicase_C"/>
    <property type="match status" value="1"/>
</dbReference>
<dbReference type="GO" id="GO:0005829">
    <property type="term" value="C:cytosol"/>
    <property type="evidence" value="ECO:0007669"/>
    <property type="project" value="TreeGrafter"/>
</dbReference>
<dbReference type="Gene3D" id="3.40.50.300">
    <property type="entry name" value="P-loop containing nucleotide triphosphate hydrolases"/>
    <property type="match status" value="2"/>
</dbReference>
<evidence type="ECO:0000256" key="7">
    <source>
        <dbReference type="HAMAP-Rule" id="MF_00661"/>
    </source>
</evidence>
<keyword evidence="14" id="KW-1185">Reference proteome</keyword>
<dbReference type="InterPro" id="IPR023554">
    <property type="entry name" value="RNA_helicase_ATP-dep_RhlB"/>
</dbReference>
<dbReference type="KEGG" id="tni:TVNIR_3607"/>
<keyword evidence="6 7" id="KW-0694">RNA-binding</keyword>
<feature type="region of interest" description="Disordered" evidence="9">
    <location>
        <begin position="401"/>
        <end position="457"/>
    </location>
</feature>
<evidence type="ECO:0000259" key="10">
    <source>
        <dbReference type="PROSITE" id="PS51192"/>
    </source>
</evidence>
<keyword evidence="4 7" id="KW-0347">Helicase</keyword>
<comment type="subunit">
    <text evidence="7">Component of the RNA degradosome, which is a multiprotein complex involved in RNA processing and mRNA degradation.</text>
</comment>
<reference evidence="13" key="1">
    <citation type="submission" date="2015-12" db="EMBL/GenBank/DDBJ databases">
        <authorList>
            <person name="Tikhonova T.V."/>
            <person name="Pavlov A.R."/>
            <person name="Beletsky A.V."/>
            <person name="Mardanov A.V."/>
            <person name="Sorokin D.Y."/>
            <person name="Ravin N.V."/>
            <person name="Popov V.O."/>
        </authorList>
    </citation>
    <scope>NUCLEOTIDE SEQUENCE</scope>
    <source>
        <strain evidence="13">DSM 14787</strain>
    </source>
</reference>
<organism evidence="13 14">
    <name type="scientific">Thioalkalivibrio nitratireducens (strain DSM 14787 / UNIQEM 213 / ALEN2)</name>
    <dbReference type="NCBI Taxonomy" id="1255043"/>
    <lineage>
        <taxon>Bacteria</taxon>
        <taxon>Pseudomonadati</taxon>
        <taxon>Pseudomonadota</taxon>
        <taxon>Gammaproteobacteria</taxon>
        <taxon>Chromatiales</taxon>
        <taxon>Ectothiorhodospiraceae</taxon>
        <taxon>Thioalkalivibrio</taxon>
    </lineage>
</organism>
<evidence type="ECO:0000313" key="13">
    <source>
        <dbReference type="EMBL" id="AGA35237.1"/>
    </source>
</evidence>
<comment type="catalytic activity">
    <reaction evidence="7">
        <text>ATP + H2O = ADP + phosphate + H(+)</text>
        <dbReference type="Rhea" id="RHEA:13065"/>
        <dbReference type="ChEBI" id="CHEBI:15377"/>
        <dbReference type="ChEBI" id="CHEBI:15378"/>
        <dbReference type="ChEBI" id="CHEBI:30616"/>
        <dbReference type="ChEBI" id="CHEBI:43474"/>
        <dbReference type="ChEBI" id="CHEBI:456216"/>
        <dbReference type="EC" id="3.6.4.13"/>
    </reaction>
</comment>
<dbReference type="CDD" id="cd00268">
    <property type="entry name" value="DEADc"/>
    <property type="match status" value="1"/>
</dbReference>
<evidence type="ECO:0000256" key="1">
    <source>
        <dbReference type="ARBA" id="ARBA00022490"/>
    </source>
</evidence>
<dbReference type="InterPro" id="IPR000629">
    <property type="entry name" value="RNA-helicase_DEAD-box_CS"/>
</dbReference>
<feature type="compositionally biased region" description="Basic residues" evidence="9">
    <location>
        <begin position="446"/>
        <end position="457"/>
    </location>
</feature>
<dbReference type="InterPro" id="IPR027417">
    <property type="entry name" value="P-loop_NTPase"/>
</dbReference>
<dbReference type="GO" id="GO:0005524">
    <property type="term" value="F:ATP binding"/>
    <property type="evidence" value="ECO:0007669"/>
    <property type="project" value="UniProtKB-UniRule"/>
</dbReference>
<dbReference type="AlphaFoldDB" id="L0E1W5"/>
<dbReference type="InterPro" id="IPR014001">
    <property type="entry name" value="Helicase_ATP-bd"/>
</dbReference>
<keyword evidence="5 7" id="KW-0067">ATP-binding</keyword>
<dbReference type="HOGENOM" id="CLU_003041_28_3_6"/>
<dbReference type="GO" id="GO:0006401">
    <property type="term" value="P:RNA catabolic process"/>
    <property type="evidence" value="ECO:0007669"/>
    <property type="project" value="UniProtKB-UniRule"/>
</dbReference>
<dbReference type="STRING" id="1255043.TVNIR_3607"/>
<feature type="region of interest" description="Disordered" evidence="9">
    <location>
        <begin position="1"/>
        <end position="25"/>
    </location>
</feature>
<dbReference type="PROSITE" id="PS51195">
    <property type="entry name" value="Q_MOTIF"/>
    <property type="match status" value="1"/>
</dbReference>
<dbReference type="SMART" id="SM00487">
    <property type="entry name" value="DEXDc"/>
    <property type="match status" value="1"/>
</dbReference>
<gene>
    <name evidence="13" type="primary">rhlB [H]</name>
    <name evidence="7" type="synonym">rhlB</name>
    <name evidence="13" type="ordered locus">TVNIR_3607</name>
</gene>
<dbReference type="GO" id="GO:0003723">
    <property type="term" value="F:RNA binding"/>
    <property type="evidence" value="ECO:0007669"/>
    <property type="project" value="UniProtKB-UniRule"/>
</dbReference>
<dbReference type="EC" id="3.6.4.13" evidence="7"/>
<feature type="compositionally biased region" description="Basic and acidic residues" evidence="9">
    <location>
        <begin position="417"/>
        <end position="441"/>
    </location>
</feature>
<dbReference type="InterPro" id="IPR044742">
    <property type="entry name" value="DEAD/DEAH_RhlB"/>
</dbReference>
<dbReference type="SUPFAM" id="SSF52540">
    <property type="entry name" value="P-loop containing nucleoside triphosphate hydrolases"/>
    <property type="match status" value="1"/>
</dbReference>
<dbReference type="PROSITE" id="PS51194">
    <property type="entry name" value="HELICASE_CTER"/>
    <property type="match status" value="1"/>
</dbReference>
<dbReference type="CDD" id="cd18787">
    <property type="entry name" value="SF2_C_DEAD"/>
    <property type="match status" value="1"/>
</dbReference>
<feature type="domain" description="DEAD-box RNA helicase Q" evidence="12">
    <location>
        <begin position="23"/>
        <end position="51"/>
    </location>
</feature>